<protein>
    <recommendedName>
        <fullName evidence="3">FAD-binding domain-containing protein</fullName>
    </recommendedName>
</protein>
<dbReference type="GO" id="GO:0004497">
    <property type="term" value="F:monooxygenase activity"/>
    <property type="evidence" value="ECO:0007669"/>
    <property type="project" value="InterPro"/>
</dbReference>
<dbReference type="PANTHER" id="PTHR47356">
    <property type="entry name" value="FAD-DEPENDENT MONOOXYGENASE ASQG-RELATED"/>
    <property type="match status" value="1"/>
</dbReference>
<gene>
    <name evidence="1" type="ORF">BG006_004645</name>
</gene>
<dbReference type="InterPro" id="IPR036188">
    <property type="entry name" value="FAD/NAD-bd_sf"/>
</dbReference>
<organism evidence="1 2">
    <name type="scientific">Podila minutissima</name>
    <dbReference type="NCBI Taxonomy" id="64525"/>
    <lineage>
        <taxon>Eukaryota</taxon>
        <taxon>Fungi</taxon>
        <taxon>Fungi incertae sedis</taxon>
        <taxon>Mucoromycota</taxon>
        <taxon>Mortierellomycotina</taxon>
        <taxon>Mortierellomycetes</taxon>
        <taxon>Mortierellales</taxon>
        <taxon>Mortierellaceae</taxon>
        <taxon>Podila</taxon>
    </lineage>
</organism>
<comment type="caution">
    <text evidence="1">The sequence shown here is derived from an EMBL/GenBank/DDBJ whole genome shotgun (WGS) entry which is preliminary data.</text>
</comment>
<dbReference type="AlphaFoldDB" id="A0A9P5VMK0"/>
<evidence type="ECO:0008006" key="3">
    <source>
        <dbReference type="Google" id="ProtNLM"/>
    </source>
</evidence>
<accession>A0A9P5VMK0</accession>
<keyword evidence="2" id="KW-1185">Reference proteome</keyword>
<sequence>MPRLCPPSSGPLTSPSFPFTREELDDLSKPKVLISGGGIGGLTLAILLHKANTPFLVLERAKEIKPLGSAIALGSAVAPQFVQMGFLTSSSNVTNTTLMSTCSEDLTPCSVGYGEYVISKPDLYDLLFHSILRDSIHLGKRVRPFAQNENGVLVRCSDNSSYHIIQWITFTTKQNTVCWMVIHFLDKKSFKRNDSCRNSETPRGQMSKVMLEEIVLDTWHDGRTVLLGDALLALLAPSQRSMMPRPLRTGSPPLRQASAEDLEKVFKEYRAERYPVAKEAFEASHVFIKNLGKPS</sequence>
<dbReference type="Proteomes" id="UP000696485">
    <property type="component" value="Unassembled WGS sequence"/>
</dbReference>
<dbReference type="SUPFAM" id="SSF51905">
    <property type="entry name" value="FAD/NAD(P)-binding domain"/>
    <property type="match status" value="1"/>
</dbReference>
<dbReference type="EMBL" id="JAAAUY010000258">
    <property type="protein sequence ID" value="KAF9332471.1"/>
    <property type="molecule type" value="Genomic_DNA"/>
</dbReference>
<dbReference type="InterPro" id="IPR050562">
    <property type="entry name" value="FAD_mOase_fung"/>
</dbReference>
<name>A0A9P5VMK0_9FUNG</name>
<dbReference type="Gene3D" id="3.50.50.60">
    <property type="entry name" value="FAD/NAD(P)-binding domain"/>
    <property type="match status" value="1"/>
</dbReference>
<dbReference type="PANTHER" id="PTHR47356:SF2">
    <property type="entry name" value="FAD-BINDING DOMAIN-CONTAINING PROTEIN-RELATED"/>
    <property type="match status" value="1"/>
</dbReference>
<proteinExistence type="predicted"/>
<reference evidence="1" key="1">
    <citation type="journal article" date="2020" name="Fungal Divers.">
        <title>Resolving the Mortierellaceae phylogeny through synthesis of multi-gene phylogenetics and phylogenomics.</title>
        <authorList>
            <person name="Vandepol N."/>
            <person name="Liber J."/>
            <person name="Desiro A."/>
            <person name="Na H."/>
            <person name="Kennedy M."/>
            <person name="Barry K."/>
            <person name="Grigoriev I.V."/>
            <person name="Miller A.N."/>
            <person name="O'Donnell K."/>
            <person name="Stajich J.E."/>
            <person name="Bonito G."/>
        </authorList>
    </citation>
    <scope>NUCLEOTIDE SEQUENCE</scope>
    <source>
        <strain evidence="1">NVP1</strain>
    </source>
</reference>
<evidence type="ECO:0000313" key="2">
    <source>
        <dbReference type="Proteomes" id="UP000696485"/>
    </source>
</evidence>
<evidence type="ECO:0000313" key="1">
    <source>
        <dbReference type="EMBL" id="KAF9332471.1"/>
    </source>
</evidence>